<dbReference type="InterPro" id="IPR029058">
    <property type="entry name" value="AB_hydrolase_fold"/>
</dbReference>
<name>A0A6A6V6A5_9PLEO</name>
<dbReference type="PANTHER" id="PTHR31591">
    <property type="entry name" value="UPF0613 PROTEIN PB24D3.06C"/>
    <property type="match status" value="1"/>
</dbReference>
<reference evidence="1" key="1">
    <citation type="journal article" date="2020" name="Stud. Mycol.">
        <title>101 Dothideomycetes genomes: a test case for predicting lifestyles and emergence of pathogens.</title>
        <authorList>
            <person name="Haridas S."/>
            <person name="Albert R."/>
            <person name="Binder M."/>
            <person name="Bloem J."/>
            <person name="Labutti K."/>
            <person name="Salamov A."/>
            <person name="Andreopoulos B."/>
            <person name="Baker S."/>
            <person name="Barry K."/>
            <person name="Bills G."/>
            <person name="Bluhm B."/>
            <person name="Cannon C."/>
            <person name="Castanera R."/>
            <person name="Culley D."/>
            <person name="Daum C."/>
            <person name="Ezra D."/>
            <person name="Gonzalez J."/>
            <person name="Henrissat B."/>
            <person name="Kuo A."/>
            <person name="Liang C."/>
            <person name="Lipzen A."/>
            <person name="Lutzoni F."/>
            <person name="Magnuson J."/>
            <person name="Mondo S."/>
            <person name="Nolan M."/>
            <person name="Ohm R."/>
            <person name="Pangilinan J."/>
            <person name="Park H.-J."/>
            <person name="Ramirez L."/>
            <person name="Alfaro M."/>
            <person name="Sun H."/>
            <person name="Tritt A."/>
            <person name="Yoshinaga Y."/>
            <person name="Zwiers L.-H."/>
            <person name="Turgeon B."/>
            <person name="Goodwin S."/>
            <person name="Spatafora J."/>
            <person name="Crous P."/>
            <person name="Grigoriev I."/>
        </authorList>
    </citation>
    <scope>NUCLEOTIDE SEQUENCE</scope>
    <source>
        <strain evidence="1">CBS 119925</strain>
    </source>
</reference>
<sequence>MSEATPQPTPGILHPYTPKLTAFEHSPRTPRSARAKHTLLFLGGLSDGLLTVHYPSVIAKHVPENWRVVEVMISSSYEGWRTGRIARDGEELRRCVGYFRGLQEQEGGKIVVMGHSTGCQGIMSLIVGPLSRISEWKDAESRSADYEDVDIDGVILQGGVSDREAFLDQAKREGRADVLHDTVKRAKEAVEAGKGDDCMARENHIMISETDPPITAYRTWSLLYPGADDDYFSSDTDRREVEAVFGRLGRRAKRVAFLLGEKDPYVPESVDRSALVRMWTEGTEQGGGDVDRVNGGIVKGAEHNLNGQEEWIVLDLVGRVVRFLEGLERG</sequence>
<dbReference type="PANTHER" id="PTHR31591:SF1">
    <property type="entry name" value="UPF0613 PROTEIN PB24D3.06C"/>
    <property type="match status" value="1"/>
</dbReference>
<dbReference type="Proteomes" id="UP000799440">
    <property type="component" value="Unassembled WGS sequence"/>
</dbReference>
<organism evidence="1 2">
    <name type="scientific">Sporormia fimetaria CBS 119925</name>
    <dbReference type="NCBI Taxonomy" id="1340428"/>
    <lineage>
        <taxon>Eukaryota</taxon>
        <taxon>Fungi</taxon>
        <taxon>Dikarya</taxon>
        <taxon>Ascomycota</taxon>
        <taxon>Pezizomycotina</taxon>
        <taxon>Dothideomycetes</taxon>
        <taxon>Pleosporomycetidae</taxon>
        <taxon>Pleosporales</taxon>
        <taxon>Sporormiaceae</taxon>
        <taxon>Sporormia</taxon>
    </lineage>
</organism>
<gene>
    <name evidence="1" type="ORF">M011DRAFT_468695</name>
</gene>
<accession>A0A6A6V6A5</accession>
<dbReference type="AlphaFoldDB" id="A0A6A6V6A5"/>
<evidence type="ECO:0000313" key="2">
    <source>
        <dbReference type="Proteomes" id="UP000799440"/>
    </source>
</evidence>
<keyword evidence="2" id="KW-1185">Reference proteome</keyword>
<protein>
    <submittedName>
        <fullName evidence="1">DUF1749-domain-containing protein</fullName>
    </submittedName>
</protein>
<proteinExistence type="predicted"/>
<dbReference type="EMBL" id="MU006578">
    <property type="protein sequence ID" value="KAF2746212.1"/>
    <property type="molecule type" value="Genomic_DNA"/>
</dbReference>
<dbReference type="SUPFAM" id="SSF53474">
    <property type="entry name" value="alpha/beta-Hydrolases"/>
    <property type="match status" value="1"/>
</dbReference>
<dbReference type="Gene3D" id="3.40.50.1820">
    <property type="entry name" value="alpha/beta hydrolase"/>
    <property type="match status" value="1"/>
</dbReference>
<dbReference type="InterPro" id="IPR013744">
    <property type="entry name" value="SidJ"/>
</dbReference>
<evidence type="ECO:0000313" key="1">
    <source>
        <dbReference type="EMBL" id="KAF2746212.1"/>
    </source>
</evidence>
<dbReference type="OrthoDB" id="10034502at2759"/>
<dbReference type="Pfam" id="PF08538">
    <property type="entry name" value="DUF1749"/>
    <property type="match status" value="1"/>
</dbReference>